<accession>A0A6J4QD47</accession>
<gene>
    <name evidence="2" type="ORF">AVDCRST_MAG01-01-3522</name>
</gene>
<sequence>ERGGGRGWRRPRRDRAGGRADRGAGPGDAGGPGGRRGVRGRRGPDAEARAPPAFGIVQGQGCLQPVALGSGRAVWGRGGFGWQPRGGRRLRR</sequence>
<organism evidence="2">
    <name type="scientific">uncultured Rubrobacteraceae bacterium</name>
    <dbReference type="NCBI Taxonomy" id="349277"/>
    <lineage>
        <taxon>Bacteria</taxon>
        <taxon>Bacillati</taxon>
        <taxon>Actinomycetota</taxon>
        <taxon>Rubrobacteria</taxon>
        <taxon>Rubrobacterales</taxon>
        <taxon>Rubrobacteraceae</taxon>
        <taxon>environmental samples</taxon>
    </lineage>
</organism>
<protein>
    <submittedName>
        <fullName evidence="2">Pyridoxal-phosphate dependent enzyme family protein</fullName>
    </submittedName>
</protein>
<evidence type="ECO:0000313" key="2">
    <source>
        <dbReference type="EMBL" id="CAA9439695.1"/>
    </source>
</evidence>
<dbReference type="EMBL" id="CADCUW010000458">
    <property type="protein sequence ID" value="CAA9439695.1"/>
    <property type="molecule type" value="Genomic_DNA"/>
</dbReference>
<dbReference type="AlphaFoldDB" id="A0A6J4QD47"/>
<evidence type="ECO:0000256" key="1">
    <source>
        <dbReference type="SAM" id="MobiDB-lite"/>
    </source>
</evidence>
<feature type="compositionally biased region" description="Gly residues" evidence="1">
    <location>
        <begin position="24"/>
        <end position="35"/>
    </location>
</feature>
<proteinExistence type="predicted"/>
<reference evidence="2" key="1">
    <citation type="submission" date="2020-02" db="EMBL/GenBank/DDBJ databases">
        <authorList>
            <person name="Meier V. D."/>
        </authorList>
    </citation>
    <scope>NUCLEOTIDE SEQUENCE</scope>
    <source>
        <strain evidence="2">AVDCRST_MAG01</strain>
    </source>
</reference>
<name>A0A6J4QD47_9ACTN</name>
<feature type="non-terminal residue" evidence="2">
    <location>
        <position position="92"/>
    </location>
</feature>
<feature type="non-terminal residue" evidence="2">
    <location>
        <position position="1"/>
    </location>
</feature>
<feature type="region of interest" description="Disordered" evidence="1">
    <location>
        <begin position="1"/>
        <end position="53"/>
    </location>
</feature>